<dbReference type="Proteomes" id="UP001610446">
    <property type="component" value="Unassembled WGS sequence"/>
</dbReference>
<protein>
    <recommendedName>
        <fullName evidence="5">PNPLA domain-containing protein</fullName>
    </recommendedName>
</protein>
<comment type="caution">
    <text evidence="3">The sequence shown here is derived from an EMBL/GenBank/DDBJ whole genome shotgun (WGS) entry which is preliminary data.</text>
</comment>
<evidence type="ECO:0008006" key="5">
    <source>
        <dbReference type="Google" id="ProtNLM"/>
    </source>
</evidence>
<dbReference type="InterPro" id="IPR016035">
    <property type="entry name" value="Acyl_Trfase/lysoPLipase"/>
</dbReference>
<keyword evidence="4" id="KW-1185">Reference proteome</keyword>
<organism evidence="3 4">
    <name type="scientific">Aspergillus pseudoustus</name>
    <dbReference type="NCBI Taxonomy" id="1810923"/>
    <lineage>
        <taxon>Eukaryota</taxon>
        <taxon>Fungi</taxon>
        <taxon>Dikarya</taxon>
        <taxon>Ascomycota</taxon>
        <taxon>Pezizomycotina</taxon>
        <taxon>Eurotiomycetes</taxon>
        <taxon>Eurotiomycetidae</taxon>
        <taxon>Eurotiales</taxon>
        <taxon>Aspergillaceae</taxon>
        <taxon>Aspergillus</taxon>
        <taxon>Aspergillus subgen. Nidulantes</taxon>
    </lineage>
</organism>
<evidence type="ECO:0000256" key="1">
    <source>
        <dbReference type="ARBA" id="ARBA00022801"/>
    </source>
</evidence>
<keyword evidence="1" id="KW-0378">Hydrolase</keyword>
<keyword evidence="2" id="KW-0443">Lipid metabolism</keyword>
<name>A0ABR4IHM9_9EURO</name>
<evidence type="ECO:0000256" key="2">
    <source>
        <dbReference type="ARBA" id="ARBA00022963"/>
    </source>
</evidence>
<reference evidence="3 4" key="1">
    <citation type="submission" date="2024-07" db="EMBL/GenBank/DDBJ databases">
        <title>Section-level genome sequencing and comparative genomics of Aspergillus sections Usti and Cavernicolus.</title>
        <authorList>
            <consortium name="Lawrence Berkeley National Laboratory"/>
            <person name="Nybo J.L."/>
            <person name="Vesth T.C."/>
            <person name="Theobald S."/>
            <person name="Frisvad J.C."/>
            <person name="Larsen T.O."/>
            <person name="Kjaerboelling I."/>
            <person name="Rothschild-Mancinelli K."/>
            <person name="Lyhne E.K."/>
            <person name="Kogle M.E."/>
            <person name="Barry K."/>
            <person name="Clum A."/>
            <person name="Na H."/>
            <person name="Ledsgaard L."/>
            <person name="Lin J."/>
            <person name="Lipzen A."/>
            <person name="Kuo A."/>
            <person name="Riley R."/>
            <person name="Mondo S."/>
            <person name="Labutti K."/>
            <person name="Haridas S."/>
            <person name="Pangalinan J."/>
            <person name="Salamov A.A."/>
            <person name="Simmons B.A."/>
            <person name="Magnuson J.K."/>
            <person name="Chen J."/>
            <person name="Drula E."/>
            <person name="Henrissat B."/>
            <person name="Wiebenga A."/>
            <person name="Lubbers R.J."/>
            <person name="Gomes A.C."/>
            <person name="Makela M.R."/>
            <person name="Stajich J."/>
            <person name="Grigoriev I.V."/>
            <person name="Mortensen U.H."/>
            <person name="De Vries R.P."/>
            <person name="Baker S.E."/>
            <person name="Andersen M.R."/>
        </authorList>
    </citation>
    <scope>NUCLEOTIDE SEQUENCE [LARGE SCALE GENOMIC DNA]</scope>
    <source>
        <strain evidence="3 4">CBS 123904</strain>
    </source>
</reference>
<dbReference type="PANTHER" id="PTHR24185:SF1">
    <property type="entry name" value="CALCIUM-INDEPENDENT PHOSPHOLIPASE A2-GAMMA"/>
    <property type="match status" value="1"/>
</dbReference>
<evidence type="ECO:0000313" key="3">
    <source>
        <dbReference type="EMBL" id="KAL2827269.1"/>
    </source>
</evidence>
<proteinExistence type="predicted"/>
<evidence type="ECO:0000313" key="4">
    <source>
        <dbReference type="Proteomes" id="UP001610446"/>
    </source>
</evidence>
<accession>A0ABR4IHM9</accession>
<dbReference type="EMBL" id="JBFXLU010000406">
    <property type="protein sequence ID" value="KAL2827269.1"/>
    <property type="molecule type" value="Genomic_DNA"/>
</dbReference>
<gene>
    <name evidence="3" type="ORF">BJY01DRAFT_139686</name>
</gene>
<dbReference type="Gene3D" id="3.40.1090.10">
    <property type="entry name" value="Cytosolic phospholipase A2 catalytic domain"/>
    <property type="match status" value="1"/>
</dbReference>
<dbReference type="PANTHER" id="PTHR24185">
    <property type="entry name" value="CALCIUM-INDEPENDENT PHOSPHOLIPASE A2-GAMMA"/>
    <property type="match status" value="1"/>
</dbReference>
<dbReference type="SUPFAM" id="SSF52151">
    <property type="entry name" value="FabD/lysophospholipase-like"/>
    <property type="match status" value="1"/>
</dbReference>
<sequence>MEPLVWQCARATSAAPLYFQSFYLAPLGDCWDGGLAHNNPAALCHQELRYMWPWKPPLGILLSIGTGFKQPHSPRAGPRRTAHILHRRHFFWPLFDTLMSSMDGRASWSSFVHRTCPGDRDPFSRLDVPLPGPPPALDAAD</sequence>
<keyword evidence="2" id="KW-0442">Lipid degradation</keyword>